<evidence type="ECO:0000313" key="2">
    <source>
        <dbReference type="EMBL" id="KAK2878697.1"/>
    </source>
</evidence>
<gene>
    <name evidence="2" type="ORF">Q8A67_019488</name>
</gene>
<feature type="compositionally biased region" description="Polar residues" evidence="1">
    <location>
        <begin position="104"/>
        <end position="118"/>
    </location>
</feature>
<feature type="region of interest" description="Disordered" evidence="1">
    <location>
        <begin position="99"/>
        <end position="128"/>
    </location>
</feature>
<evidence type="ECO:0000256" key="1">
    <source>
        <dbReference type="SAM" id="MobiDB-lite"/>
    </source>
</evidence>
<organism evidence="2 3">
    <name type="scientific">Cirrhinus molitorella</name>
    <name type="common">mud carp</name>
    <dbReference type="NCBI Taxonomy" id="172907"/>
    <lineage>
        <taxon>Eukaryota</taxon>
        <taxon>Metazoa</taxon>
        <taxon>Chordata</taxon>
        <taxon>Craniata</taxon>
        <taxon>Vertebrata</taxon>
        <taxon>Euteleostomi</taxon>
        <taxon>Actinopterygii</taxon>
        <taxon>Neopterygii</taxon>
        <taxon>Teleostei</taxon>
        <taxon>Ostariophysi</taxon>
        <taxon>Cypriniformes</taxon>
        <taxon>Cyprinidae</taxon>
        <taxon>Labeoninae</taxon>
        <taxon>Labeonini</taxon>
        <taxon>Cirrhinus</taxon>
    </lineage>
</organism>
<keyword evidence="3" id="KW-1185">Reference proteome</keyword>
<accession>A0AA88TI01</accession>
<comment type="caution">
    <text evidence="2">The sequence shown here is derived from an EMBL/GenBank/DDBJ whole genome shotgun (WGS) entry which is preliminary data.</text>
</comment>
<dbReference type="AlphaFoldDB" id="A0AA88TI01"/>
<proteinExistence type="predicted"/>
<dbReference type="Proteomes" id="UP001187343">
    <property type="component" value="Unassembled WGS sequence"/>
</dbReference>
<name>A0AA88TI01_9TELE</name>
<evidence type="ECO:0000313" key="3">
    <source>
        <dbReference type="Proteomes" id="UP001187343"/>
    </source>
</evidence>
<protein>
    <submittedName>
        <fullName evidence="2">Uncharacterized protein</fullName>
    </submittedName>
</protein>
<sequence>MLGAKDYLSPKLPLIADFERHAFISQHADRTSPSPAHPNELHCFPPEEACAMRRLRALQSGSSSDTPFQNVNCNNYAQQGYVRHFGKAGGLEEALGLLRRRGRSTSSGPVTKPHTSWPAQRPVSGSHL</sequence>
<reference evidence="2" key="1">
    <citation type="submission" date="2023-08" db="EMBL/GenBank/DDBJ databases">
        <title>Chromosome-level Genome Assembly of mud carp (Cirrhinus molitorella).</title>
        <authorList>
            <person name="Liu H."/>
        </authorList>
    </citation>
    <scope>NUCLEOTIDE SEQUENCE</scope>
    <source>
        <strain evidence="2">Prfri</strain>
        <tissue evidence="2">Muscle</tissue>
    </source>
</reference>
<dbReference type="EMBL" id="JAUYZG010000019">
    <property type="protein sequence ID" value="KAK2878697.1"/>
    <property type="molecule type" value="Genomic_DNA"/>
</dbReference>